<accession>U9UBZ2</accession>
<name>U9UBZ2_RHIID</name>
<dbReference type="VEuPathDB" id="FungiDB:RhiirFUN_002041"/>
<gene>
    <name evidence="1" type="ORF">GLOINDRAFT_23210</name>
</gene>
<dbReference type="EMBL" id="KI281371">
    <property type="protein sequence ID" value="ESA16063.1"/>
    <property type="molecule type" value="Genomic_DNA"/>
</dbReference>
<reference evidence="1" key="1">
    <citation type="submission" date="2013-07" db="EMBL/GenBank/DDBJ databases">
        <title>The genome of an arbuscular mycorrhizal fungus provides insights into the evolution of the oldest plant symbiosis.</title>
        <authorList>
            <consortium name="DOE Joint Genome Institute"/>
            <person name="Tisserant E."/>
            <person name="Malbreil M."/>
            <person name="Kuo A."/>
            <person name="Kohler A."/>
            <person name="Symeonidi A."/>
            <person name="Balestrini R."/>
            <person name="Charron P."/>
            <person name="Duensing N."/>
            <person name="Frei-dit-Frey N."/>
            <person name="Gianinazzi-Pearson V."/>
            <person name="Gilbert B."/>
            <person name="Handa Y."/>
            <person name="Hijri M."/>
            <person name="Kaul R."/>
            <person name="Kawaguchi M."/>
            <person name="Krajinski F."/>
            <person name="Lammers P."/>
            <person name="Lapierre D."/>
            <person name="Masclaux F.G."/>
            <person name="Murat C."/>
            <person name="Morin E."/>
            <person name="Ndikumana S."/>
            <person name="Pagni M."/>
            <person name="Petitpierre D."/>
            <person name="Requena N."/>
            <person name="Rosikiewicz P."/>
            <person name="Riley R."/>
            <person name="Saito K."/>
            <person name="San Clemente H."/>
            <person name="Shapiro H."/>
            <person name="van Tuinen D."/>
            <person name="Becard G."/>
            <person name="Bonfante P."/>
            <person name="Paszkowski U."/>
            <person name="Shachar-Hill Y."/>
            <person name="Young J.P."/>
            <person name="Sanders I.R."/>
            <person name="Henrissat B."/>
            <person name="Rensing S.A."/>
            <person name="Grigoriev I.V."/>
            <person name="Corradi N."/>
            <person name="Roux C."/>
            <person name="Martin F."/>
        </authorList>
    </citation>
    <scope>NUCLEOTIDE SEQUENCE</scope>
    <source>
        <strain evidence="1">DAOM 197198</strain>
    </source>
</reference>
<sequence length="137" mass="15930">HKVNEKNPITLEPIVIVDADQTEQCNTAINVGQISNKTNEIFQVIYDVKNKQKEFYKKTHEQLNELLEKRQKLCIIQLPILGIYPDGIAFQKAFEPMLEQEKPGYIEKHGPQWMHIYEGRIKPLVIMDLFVLLISAL</sequence>
<feature type="non-terminal residue" evidence="1">
    <location>
        <position position="1"/>
    </location>
</feature>
<proteinExistence type="predicted"/>
<protein>
    <submittedName>
        <fullName evidence="1">Uncharacterized protein</fullName>
    </submittedName>
</protein>
<dbReference type="AlphaFoldDB" id="U9UBZ2"/>
<evidence type="ECO:0000313" key="1">
    <source>
        <dbReference type="EMBL" id="ESA16063.1"/>
    </source>
</evidence>
<organism evidence="1">
    <name type="scientific">Rhizophagus irregularis (strain DAOM 181602 / DAOM 197198 / MUCL 43194)</name>
    <name type="common">Arbuscular mycorrhizal fungus</name>
    <name type="synonym">Glomus intraradices</name>
    <dbReference type="NCBI Taxonomy" id="747089"/>
    <lineage>
        <taxon>Eukaryota</taxon>
        <taxon>Fungi</taxon>
        <taxon>Fungi incertae sedis</taxon>
        <taxon>Mucoromycota</taxon>
        <taxon>Glomeromycotina</taxon>
        <taxon>Glomeromycetes</taxon>
        <taxon>Glomerales</taxon>
        <taxon>Glomeraceae</taxon>
        <taxon>Rhizophagus</taxon>
    </lineage>
</organism>
<dbReference type="HOGENOM" id="CLU_1870104_0_0_1"/>